<protein>
    <submittedName>
        <fullName evidence="3">Uncharacterized protein</fullName>
    </submittedName>
</protein>
<evidence type="ECO:0000313" key="4">
    <source>
        <dbReference type="Proteomes" id="UP000824469"/>
    </source>
</evidence>
<dbReference type="AlphaFoldDB" id="A0AA38FAB8"/>
<keyword evidence="2" id="KW-0472">Membrane</keyword>
<accession>A0AA38FAB8</accession>
<evidence type="ECO:0000256" key="2">
    <source>
        <dbReference type="SAM" id="Phobius"/>
    </source>
</evidence>
<keyword evidence="2" id="KW-0812">Transmembrane</keyword>
<feature type="non-terminal residue" evidence="3">
    <location>
        <position position="175"/>
    </location>
</feature>
<keyword evidence="4" id="KW-1185">Reference proteome</keyword>
<reference evidence="3 4" key="1">
    <citation type="journal article" date="2021" name="Nat. Plants">
        <title>The Taxus genome provides insights into paclitaxel biosynthesis.</title>
        <authorList>
            <person name="Xiong X."/>
            <person name="Gou J."/>
            <person name="Liao Q."/>
            <person name="Li Y."/>
            <person name="Zhou Q."/>
            <person name="Bi G."/>
            <person name="Li C."/>
            <person name="Du R."/>
            <person name="Wang X."/>
            <person name="Sun T."/>
            <person name="Guo L."/>
            <person name="Liang H."/>
            <person name="Lu P."/>
            <person name="Wu Y."/>
            <person name="Zhang Z."/>
            <person name="Ro D.K."/>
            <person name="Shang Y."/>
            <person name="Huang S."/>
            <person name="Yan J."/>
        </authorList>
    </citation>
    <scope>NUCLEOTIDE SEQUENCE [LARGE SCALE GENOMIC DNA]</scope>
    <source>
        <strain evidence="3">Ta-2019</strain>
    </source>
</reference>
<name>A0AA38FAB8_TAXCH</name>
<evidence type="ECO:0000256" key="1">
    <source>
        <dbReference type="SAM" id="MobiDB-lite"/>
    </source>
</evidence>
<evidence type="ECO:0000313" key="3">
    <source>
        <dbReference type="EMBL" id="KAH9295000.1"/>
    </source>
</evidence>
<dbReference type="Proteomes" id="UP000824469">
    <property type="component" value="Unassembled WGS sequence"/>
</dbReference>
<feature type="transmembrane region" description="Helical" evidence="2">
    <location>
        <begin position="117"/>
        <end position="138"/>
    </location>
</feature>
<gene>
    <name evidence="3" type="ORF">KI387_038588</name>
</gene>
<sequence length="175" mass="18698">MESNGYTATVQPSGETPPNSVTDTAVVHRISGLKQPDSHSDSGSGSGSGSGSSLDVSITVDDDASDIAGIGGLKHLAEISSQIKAVRKEKGKYIIYMFGFLGVYAIINPHVHSQLTLLIKEMCVLVAFIIAGVLLFIVKQKIGEEKRLMRAYTQTNNHGAPVEVVPDNPCQEQLF</sequence>
<feature type="transmembrane region" description="Helical" evidence="2">
    <location>
        <begin position="93"/>
        <end position="111"/>
    </location>
</feature>
<dbReference type="EMBL" id="JAHRHJ020000011">
    <property type="protein sequence ID" value="KAH9295000.1"/>
    <property type="molecule type" value="Genomic_DNA"/>
</dbReference>
<keyword evidence="2" id="KW-1133">Transmembrane helix</keyword>
<comment type="caution">
    <text evidence="3">The sequence shown here is derived from an EMBL/GenBank/DDBJ whole genome shotgun (WGS) entry which is preliminary data.</text>
</comment>
<feature type="compositionally biased region" description="Polar residues" evidence="1">
    <location>
        <begin position="1"/>
        <end position="23"/>
    </location>
</feature>
<organism evidence="3 4">
    <name type="scientific">Taxus chinensis</name>
    <name type="common">Chinese yew</name>
    <name type="synonym">Taxus wallichiana var. chinensis</name>
    <dbReference type="NCBI Taxonomy" id="29808"/>
    <lineage>
        <taxon>Eukaryota</taxon>
        <taxon>Viridiplantae</taxon>
        <taxon>Streptophyta</taxon>
        <taxon>Embryophyta</taxon>
        <taxon>Tracheophyta</taxon>
        <taxon>Spermatophyta</taxon>
        <taxon>Pinopsida</taxon>
        <taxon>Pinidae</taxon>
        <taxon>Conifers II</taxon>
        <taxon>Cupressales</taxon>
        <taxon>Taxaceae</taxon>
        <taxon>Taxus</taxon>
    </lineage>
</organism>
<feature type="region of interest" description="Disordered" evidence="1">
    <location>
        <begin position="1"/>
        <end position="54"/>
    </location>
</feature>
<proteinExistence type="predicted"/>